<dbReference type="Proteomes" id="UP000518887">
    <property type="component" value="Unassembled WGS sequence"/>
</dbReference>
<dbReference type="RefSeq" id="WP_184661632.1">
    <property type="nucleotide sequence ID" value="NZ_CP031518.1"/>
</dbReference>
<dbReference type="AlphaFoldDB" id="A0A7W8LNE1"/>
<proteinExistence type="predicted"/>
<dbReference type="EMBL" id="JACHFQ010000011">
    <property type="protein sequence ID" value="MBB5227417.1"/>
    <property type="molecule type" value="Genomic_DNA"/>
</dbReference>
<evidence type="ECO:0000313" key="1">
    <source>
        <dbReference type="EMBL" id="MBB5227417.1"/>
    </source>
</evidence>
<organism evidence="1 2">
    <name type="scientific">Treponema ruminis</name>
    <dbReference type="NCBI Taxonomy" id="744515"/>
    <lineage>
        <taxon>Bacteria</taxon>
        <taxon>Pseudomonadati</taxon>
        <taxon>Spirochaetota</taxon>
        <taxon>Spirochaetia</taxon>
        <taxon>Spirochaetales</taxon>
        <taxon>Treponemataceae</taxon>
        <taxon>Treponema</taxon>
    </lineage>
</organism>
<name>A0A7W8LNE1_9SPIR</name>
<comment type="caution">
    <text evidence="1">The sequence shown here is derived from an EMBL/GenBank/DDBJ whole genome shotgun (WGS) entry which is preliminary data.</text>
</comment>
<keyword evidence="2" id="KW-1185">Reference proteome</keyword>
<sequence>MERSLVTLQTLSGGAANDYFENAMKEVIDNIRDINTPAKSPRRITLTLCIKPTEDRLMAQTELSVKTFLPPIKPFSKSMFFAREKDGVHAYEENVEQPILPFPEISRQA</sequence>
<protein>
    <submittedName>
        <fullName evidence="1">Uncharacterized protein</fullName>
    </submittedName>
</protein>
<gene>
    <name evidence="1" type="ORF">HNP76_002817</name>
</gene>
<evidence type="ECO:0000313" key="2">
    <source>
        <dbReference type="Proteomes" id="UP000518887"/>
    </source>
</evidence>
<accession>A0A7W8LNE1</accession>
<reference evidence="1 2" key="1">
    <citation type="submission" date="2020-08" db="EMBL/GenBank/DDBJ databases">
        <title>Genomic Encyclopedia of Type Strains, Phase IV (KMG-IV): sequencing the most valuable type-strain genomes for metagenomic binning, comparative biology and taxonomic classification.</title>
        <authorList>
            <person name="Goeker M."/>
        </authorList>
    </citation>
    <scope>NUCLEOTIDE SEQUENCE [LARGE SCALE GENOMIC DNA]</scope>
    <source>
        <strain evidence="1 2">DSM 103462</strain>
    </source>
</reference>